<evidence type="ECO:0008006" key="4">
    <source>
        <dbReference type="Google" id="ProtNLM"/>
    </source>
</evidence>
<dbReference type="OrthoDB" id="9772295at2"/>
<sequence>MSGQSPRWQSAARLLRRTGFGATGPQIDAIATQDRSAYLDRILSVDPDRDPGALATPRPSPPAPPLPGKDAQAREVEAFMTILGTQMHDLTGWWVRRMAAVEEPVHEKLTLLWHNHFATSAQKVPVAEWMSRQNQTLRTLKLGDFRTLAVAMLSDAAMLYWLDGVGNTAAKANENLSREFMELFTLGHDNGYSEMDVREGARSLTGWYIAPGGQTAVAWDLHDRATKTVLGRTGNFDHAEFCDVVLGQPQSAEFVAGRLWRQLASDEPASRPTLDRLLAAYGPGRDLRALTKAVLVDPEFDAAAGSMVCAPVEWMVGVIRTLQVPLADQQLLDAILVALTVMRQRPFYPPDVNGWPHGHAWLSTISTAARVWAAEKFSRLGNLAVVEDAAPTDRVDAVGYLIGVGAWTDRTAAVLADLADDPPRLVAAAVNSPEYLTV</sequence>
<keyword evidence="3" id="KW-1185">Reference proteome</keyword>
<reference evidence="2 3" key="1">
    <citation type="submission" date="2016-09" db="EMBL/GenBank/DDBJ databases">
        <title>genome sequence of Mycobacterium sp. 739 SCH.</title>
        <authorList>
            <person name="Greninger A.L."/>
            <person name="Qin X."/>
            <person name="Jerome K."/>
            <person name="Vora S."/>
            <person name="Quinn K."/>
        </authorList>
    </citation>
    <scope>NUCLEOTIDE SEQUENCE [LARGE SCALE GENOMIC DNA]</scope>
    <source>
        <strain evidence="2 3">SCH</strain>
    </source>
</reference>
<evidence type="ECO:0000313" key="3">
    <source>
        <dbReference type="Proteomes" id="UP000178953"/>
    </source>
</evidence>
<dbReference type="Proteomes" id="UP000178953">
    <property type="component" value="Unassembled WGS sequence"/>
</dbReference>
<name>A0A1E8Q9T6_9MYCO</name>
<dbReference type="InterPro" id="IPR014917">
    <property type="entry name" value="DUF1800"/>
</dbReference>
<dbReference type="AlphaFoldDB" id="A0A1E8Q9T6"/>
<proteinExistence type="predicted"/>
<comment type="caution">
    <text evidence="2">The sequence shown here is derived from an EMBL/GenBank/DDBJ whole genome shotgun (WGS) entry which is preliminary data.</text>
</comment>
<evidence type="ECO:0000256" key="1">
    <source>
        <dbReference type="SAM" id="MobiDB-lite"/>
    </source>
</evidence>
<feature type="region of interest" description="Disordered" evidence="1">
    <location>
        <begin position="48"/>
        <end position="70"/>
    </location>
</feature>
<gene>
    <name evidence="2" type="ORF">BEL07_03900</name>
</gene>
<dbReference type="EMBL" id="MCHX01000006">
    <property type="protein sequence ID" value="OFJ55105.1"/>
    <property type="molecule type" value="Genomic_DNA"/>
</dbReference>
<dbReference type="Pfam" id="PF08811">
    <property type="entry name" value="DUF1800"/>
    <property type="match status" value="1"/>
</dbReference>
<organism evidence="2 3">
    <name type="scientific">Mycolicibacterium grossiae</name>
    <dbReference type="NCBI Taxonomy" id="1552759"/>
    <lineage>
        <taxon>Bacteria</taxon>
        <taxon>Bacillati</taxon>
        <taxon>Actinomycetota</taxon>
        <taxon>Actinomycetes</taxon>
        <taxon>Mycobacteriales</taxon>
        <taxon>Mycobacteriaceae</taxon>
        <taxon>Mycolicibacterium</taxon>
    </lineage>
</organism>
<accession>A0A1E8Q9T6</accession>
<protein>
    <recommendedName>
        <fullName evidence="4">DUF1800 domain-containing protein</fullName>
    </recommendedName>
</protein>
<evidence type="ECO:0000313" key="2">
    <source>
        <dbReference type="EMBL" id="OFJ55105.1"/>
    </source>
</evidence>
<dbReference type="RefSeq" id="WP_070351803.1">
    <property type="nucleotide sequence ID" value="NZ_CP043474.1"/>
</dbReference>
<feature type="compositionally biased region" description="Pro residues" evidence="1">
    <location>
        <begin position="58"/>
        <end position="67"/>
    </location>
</feature>